<reference evidence="2 3" key="1">
    <citation type="submission" date="2019-12" db="EMBL/GenBank/DDBJ databases">
        <title>Isolation and characterization of three novel carbon monoxide-oxidizing members of Halobacteria from salione crusts and soils.</title>
        <authorList>
            <person name="Myers M.R."/>
            <person name="King G.M."/>
        </authorList>
    </citation>
    <scope>NUCLEOTIDE SEQUENCE [LARGE SCALE GENOMIC DNA]</scope>
    <source>
        <strain evidence="2 3">PCN9</strain>
    </source>
</reference>
<organism evidence="2 3">
    <name type="scientific">Halobacterium bonnevillei</name>
    <dbReference type="NCBI Taxonomy" id="2692200"/>
    <lineage>
        <taxon>Archaea</taxon>
        <taxon>Methanobacteriati</taxon>
        <taxon>Methanobacteriota</taxon>
        <taxon>Stenosarchaea group</taxon>
        <taxon>Halobacteria</taxon>
        <taxon>Halobacteriales</taxon>
        <taxon>Halobacteriaceae</taxon>
        <taxon>Halobacterium</taxon>
    </lineage>
</organism>
<keyword evidence="1" id="KW-1133">Transmembrane helix</keyword>
<sequence>MSVVVGAVFSLFGGLLVVAGVKSLFTAVSLHRNDVVPVREVPKADPPVEFDGTAEATTDDGAFEAPFSGEESLYCDVWMEAKSRHRTDVDGVEVLGGEEPRRPSNTEPSWGLVERDDVRRRFVVREGGGRVVVDPTDADFEVDDGHMGETVLTVGEGETLSEAVRERLAALDDAGVEFDCEPATWDREEEAVRYSEVRLDPGEPVHVAGAAVQSQPEEWGSPVDATVGAMDGERLLVSEGTESSVVRKHYVQFVTGVVVGLGVLAIGVQALTAAGLL</sequence>
<protein>
    <submittedName>
        <fullName evidence="2">Uncharacterized protein</fullName>
    </submittedName>
</protein>
<dbReference type="EMBL" id="WUUU01000004">
    <property type="protein sequence ID" value="MXR19371.1"/>
    <property type="molecule type" value="Genomic_DNA"/>
</dbReference>
<keyword evidence="1" id="KW-0472">Membrane</keyword>
<name>A0A6B0SHL4_9EURY</name>
<accession>A0A6B0SHL4</accession>
<dbReference type="AlphaFoldDB" id="A0A6B0SHL4"/>
<dbReference type="Proteomes" id="UP000471521">
    <property type="component" value="Unassembled WGS sequence"/>
</dbReference>
<evidence type="ECO:0000256" key="1">
    <source>
        <dbReference type="SAM" id="Phobius"/>
    </source>
</evidence>
<dbReference type="RefSeq" id="WP_159524962.1">
    <property type="nucleotide sequence ID" value="NZ_WUUU01000004.1"/>
</dbReference>
<proteinExistence type="predicted"/>
<evidence type="ECO:0000313" key="3">
    <source>
        <dbReference type="Proteomes" id="UP000471521"/>
    </source>
</evidence>
<comment type="caution">
    <text evidence="2">The sequence shown here is derived from an EMBL/GenBank/DDBJ whole genome shotgun (WGS) entry which is preliminary data.</text>
</comment>
<evidence type="ECO:0000313" key="2">
    <source>
        <dbReference type="EMBL" id="MXR19371.1"/>
    </source>
</evidence>
<dbReference type="OrthoDB" id="170690at2157"/>
<keyword evidence="3" id="KW-1185">Reference proteome</keyword>
<feature type="transmembrane region" description="Helical" evidence="1">
    <location>
        <begin position="253"/>
        <end position="276"/>
    </location>
</feature>
<gene>
    <name evidence="2" type="ORF">GRX66_01650</name>
</gene>
<keyword evidence="1" id="KW-0812">Transmembrane</keyword>